<evidence type="ECO:0008006" key="4">
    <source>
        <dbReference type="Google" id="ProtNLM"/>
    </source>
</evidence>
<reference evidence="3" key="1">
    <citation type="submission" date="2016-10" db="EMBL/GenBank/DDBJ databases">
        <authorList>
            <person name="Varghese N."/>
        </authorList>
    </citation>
    <scope>NUCLEOTIDE SEQUENCE [LARGE SCALE GENOMIC DNA]</scope>
    <source>
        <strain evidence="3">DSM 45096 / BCRC 16803 / CGMCC 4.1857 / CIP 109030 / JCM 12277 / KCTC 19219 / NBRC 100920 / 33214</strain>
    </source>
</reference>
<dbReference type="STRING" id="235985.SAMN05414137_11218"/>
<evidence type="ECO:0000313" key="3">
    <source>
        <dbReference type="Proteomes" id="UP000183015"/>
    </source>
</evidence>
<evidence type="ECO:0000313" key="2">
    <source>
        <dbReference type="EMBL" id="SEL72114.1"/>
    </source>
</evidence>
<dbReference type="EMBL" id="FOAZ01000012">
    <property type="protein sequence ID" value="SEL72114.1"/>
    <property type="molecule type" value="Genomic_DNA"/>
</dbReference>
<feature type="region of interest" description="Disordered" evidence="1">
    <location>
        <begin position="25"/>
        <end position="44"/>
    </location>
</feature>
<sequence length="44" mass="4205">MRALIAAAVGAAVAVVVGLVAVPLADQNGPTSAKPMLTSAPAHP</sequence>
<accession>A0A1H7SK86</accession>
<evidence type="ECO:0000256" key="1">
    <source>
        <dbReference type="SAM" id="MobiDB-lite"/>
    </source>
</evidence>
<dbReference type="InterPro" id="IPR048001">
    <property type="entry name" value="SPW_0924-like"/>
</dbReference>
<dbReference type="NCBIfam" id="NF033490">
    <property type="entry name" value="small_SPW0924"/>
    <property type="match status" value="1"/>
</dbReference>
<dbReference type="eggNOG" id="ENOG5031MSU">
    <property type="taxonomic scope" value="Bacteria"/>
</dbReference>
<protein>
    <recommendedName>
        <fullName evidence="4">SPW_0924 family protein</fullName>
    </recommendedName>
</protein>
<dbReference type="Proteomes" id="UP000183015">
    <property type="component" value="Unassembled WGS sequence"/>
</dbReference>
<keyword evidence="3" id="KW-1185">Reference proteome</keyword>
<gene>
    <name evidence="2" type="ORF">SAMN05414137_11218</name>
</gene>
<dbReference type="RefSeq" id="WP_143094474.1">
    <property type="nucleotide sequence ID" value="NZ_BBPN01000028.1"/>
</dbReference>
<dbReference type="AlphaFoldDB" id="A0A1H7SK86"/>
<organism evidence="2 3">
    <name type="scientific">Streptacidiphilus jiangxiensis</name>
    <dbReference type="NCBI Taxonomy" id="235985"/>
    <lineage>
        <taxon>Bacteria</taxon>
        <taxon>Bacillati</taxon>
        <taxon>Actinomycetota</taxon>
        <taxon>Actinomycetes</taxon>
        <taxon>Kitasatosporales</taxon>
        <taxon>Streptomycetaceae</taxon>
        <taxon>Streptacidiphilus</taxon>
    </lineage>
</organism>
<name>A0A1H7SK86_STRJI</name>
<proteinExistence type="predicted"/>